<reference evidence="1" key="1">
    <citation type="submission" date="2014-09" db="EMBL/GenBank/DDBJ databases">
        <authorList>
            <person name="Magalhaes I.L.F."/>
            <person name="Oliveira U."/>
            <person name="Santos F.R."/>
            <person name="Vidigal T.H.D.A."/>
            <person name="Brescovit A.D."/>
            <person name="Santos A.J."/>
        </authorList>
    </citation>
    <scope>NUCLEOTIDE SEQUENCE</scope>
    <source>
        <tissue evidence="1">Shoot tissue taken approximately 20 cm above the soil surface</tissue>
    </source>
</reference>
<dbReference type="EMBL" id="GBRH01255881">
    <property type="protein sequence ID" value="JAD42014.1"/>
    <property type="molecule type" value="Transcribed_RNA"/>
</dbReference>
<name>A0A0A8ZRJ1_ARUDO</name>
<reference evidence="1" key="2">
    <citation type="journal article" date="2015" name="Data Brief">
        <title>Shoot transcriptome of the giant reed, Arundo donax.</title>
        <authorList>
            <person name="Barrero R.A."/>
            <person name="Guerrero F.D."/>
            <person name="Moolhuijzen P."/>
            <person name="Goolsby J.A."/>
            <person name="Tidwell J."/>
            <person name="Bellgard S.E."/>
            <person name="Bellgard M.I."/>
        </authorList>
    </citation>
    <scope>NUCLEOTIDE SEQUENCE</scope>
    <source>
        <tissue evidence="1">Shoot tissue taken approximately 20 cm above the soil surface</tissue>
    </source>
</reference>
<protein>
    <submittedName>
        <fullName evidence="1">Uncharacterized protein</fullName>
    </submittedName>
</protein>
<sequence>MDRAHVSRDPS</sequence>
<evidence type="ECO:0000313" key="1">
    <source>
        <dbReference type="EMBL" id="JAD42014.1"/>
    </source>
</evidence>
<organism evidence="1">
    <name type="scientific">Arundo donax</name>
    <name type="common">Giant reed</name>
    <name type="synonym">Donax arundinaceus</name>
    <dbReference type="NCBI Taxonomy" id="35708"/>
    <lineage>
        <taxon>Eukaryota</taxon>
        <taxon>Viridiplantae</taxon>
        <taxon>Streptophyta</taxon>
        <taxon>Embryophyta</taxon>
        <taxon>Tracheophyta</taxon>
        <taxon>Spermatophyta</taxon>
        <taxon>Magnoliopsida</taxon>
        <taxon>Liliopsida</taxon>
        <taxon>Poales</taxon>
        <taxon>Poaceae</taxon>
        <taxon>PACMAD clade</taxon>
        <taxon>Arundinoideae</taxon>
        <taxon>Arundineae</taxon>
        <taxon>Arundo</taxon>
    </lineage>
</organism>
<proteinExistence type="predicted"/>
<accession>A0A0A8ZRJ1</accession>